<evidence type="ECO:0000256" key="2">
    <source>
        <dbReference type="ARBA" id="ARBA00022448"/>
    </source>
</evidence>
<dbReference type="PANTHER" id="PTHR21294:SF8">
    <property type="entry name" value="ELECTRON TRANSFER FLAVOPROTEIN SUBUNIT BETA"/>
    <property type="match status" value="1"/>
</dbReference>
<dbReference type="PANTHER" id="PTHR21294">
    <property type="entry name" value="ELECTRON TRANSFER FLAVOPROTEIN BETA-SUBUNIT"/>
    <property type="match status" value="1"/>
</dbReference>
<feature type="domain" description="Electron transfer flavoprotein alpha/beta-subunit N-terminal" evidence="4">
    <location>
        <begin position="21"/>
        <end position="212"/>
    </location>
</feature>
<dbReference type="InterPro" id="IPR014730">
    <property type="entry name" value="ETF_a/b_N"/>
</dbReference>
<reference evidence="5 6" key="1">
    <citation type="submission" date="2016-08" db="EMBL/GenBank/DDBJ databases">
        <title>New Insights into Marine Group III Euryarchaeota, from dark to light.</title>
        <authorList>
            <person name="Haro-Moreno J.M."/>
            <person name="Rodriguez-Valera F."/>
            <person name="Lopez-Garcia P."/>
            <person name="Moreira D."/>
            <person name="Martin-Cuadrado A.B."/>
        </authorList>
    </citation>
    <scope>NUCLEOTIDE SEQUENCE [LARGE SCALE GENOMIC DNA]</scope>
    <source>
        <strain evidence="5">CG-Bathy1</strain>
    </source>
</reference>
<evidence type="ECO:0000256" key="1">
    <source>
        <dbReference type="ARBA" id="ARBA00007557"/>
    </source>
</evidence>
<protein>
    <recommendedName>
        <fullName evidence="4">Electron transfer flavoprotein alpha/beta-subunit N-terminal domain-containing protein</fullName>
    </recommendedName>
</protein>
<dbReference type="Proteomes" id="UP000183815">
    <property type="component" value="Unassembled WGS sequence"/>
</dbReference>
<keyword evidence="2" id="KW-0813">Transport</keyword>
<accession>A0A1J5U136</accession>
<organism evidence="5 6">
    <name type="scientific">Marine Group III euryarchaeote CG-Bathy1</name>
    <dbReference type="NCBI Taxonomy" id="1889001"/>
    <lineage>
        <taxon>Archaea</taxon>
        <taxon>Methanobacteriati</taxon>
        <taxon>Thermoplasmatota</taxon>
        <taxon>Thermoplasmata</taxon>
        <taxon>Candidatus Thermoprofundales</taxon>
    </lineage>
</organism>
<dbReference type="GO" id="GO:0005829">
    <property type="term" value="C:cytosol"/>
    <property type="evidence" value="ECO:0007669"/>
    <property type="project" value="TreeGrafter"/>
</dbReference>
<evidence type="ECO:0000313" key="6">
    <source>
        <dbReference type="Proteomes" id="UP000183815"/>
    </source>
</evidence>
<evidence type="ECO:0000256" key="3">
    <source>
        <dbReference type="ARBA" id="ARBA00022982"/>
    </source>
</evidence>
<comment type="caution">
    <text evidence="5">The sequence shown here is derived from an EMBL/GenBank/DDBJ whole genome shotgun (WGS) entry which is preliminary data.</text>
</comment>
<comment type="similarity">
    <text evidence="1">Belongs to the ETF beta-subunit/FixA family.</text>
</comment>
<dbReference type="SMART" id="SM00893">
    <property type="entry name" value="ETF"/>
    <property type="match status" value="1"/>
</dbReference>
<dbReference type="SUPFAM" id="SSF52402">
    <property type="entry name" value="Adenine nucleotide alpha hydrolases-like"/>
    <property type="match status" value="1"/>
</dbReference>
<dbReference type="InterPro" id="IPR033948">
    <property type="entry name" value="ETF_beta_N"/>
</dbReference>
<dbReference type="Gene3D" id="3.40.50.620">
    <property type="entry name" value="HUPs"/>
    <property type="match status" value="1"/>
</dbReference>
<evidence type="ECO:0000313" key="5">
    <source>
        <dbReference type="EMBL" id="OIR18006.1"/>
    </source>
</evidence>
<dbReference type="InterPro" id="IPR014729">
    <property type="entry name" value="Rossmann-like_a/b/a_fold"/>
</dbReference>
<dbReference type="CDD" id="cd01714">
    <property type="entry name" value="ETF_beta"/>
    <property type="match status" value="1"/>
</dbReference>
<evidence type="ECO:0000259" key="4">
    <source>
        <dbReference type="SMART" id="SM00893"/>
    </source>
</evidence>
<sequence length="253" mass="28247">MNVAVMIKLVPNTETKFEIDNGKVNENGFKYFINPYDEFAVEQAVQFKESFGGKVTLITLFKESPEAERELRKMLAIGADEVIYLKQENYRGDRPGANAKVLAETLKELSPDLIIGGVQGIDYYQMATLPMIAQKLGLPHVASATKLECNGNELTAHRQVEGGVQIMKINMPAVITCQKDMNVVRRAALKDIMASKRKPIEYREITSTETIDMENVEDSLPPTRGGGTIIEGETAEQKVDELIRLLREEAKII</sequence>
<proteinExistence type="inferred from homology"/>
<name>A0A1J5U136_9ARCH</name>
<gene>
    <name evidence="5" type="ORF">BEU04_04705</name>
</gene>
<dbReference type="Pfam" id="PF01012">
    <property type="entry name" value="ETF"/>
    <property type="match status" value="1"/>
</dbReference>
<keyword evidence="3" id="KW-0249">Electron transport</keyword>
<dbReference type="EMBL" id="MIYU01000008">
    <property type="protein sequence ID" value="OIR18006.1"/>
    <property type="molecule type" value="Genomic_DNA"/>
</dbReference>
<dbReference type="GO" id="GO:0009055">
    <property type="term" value="F:electron transfer activity"/>
    <property type="evidence" value="ECO:0007669"/>
    <property type="project" value="InterPro"/>
</dbReference>
<dbReference type="AlphaFoldDB" id="A0A1J5U136"/>
<dbReference type="PIRSF" id="PIRSF000090">
    <property type="entry name" value="Beta-ETF"/>
    <property type="match status" value="1"/>
</dbReference>
<dbReference type="InterPro" id="IPR012255">
    <property type="entry name" value="ETF_b"/>
</dbReference>